<evidence type="ECO:0000256" key="10">
    <source>
        <dbReference type="ARBA" id="ARBA00025198"/>
    </source>
</evidence>
<evidence type="ECO:0000256" key="1">
    <source>
        <dbReference type="ARBA" id="ARBA00005513"/>
    </source>
</evidence>
<comment type="subunit">
    <text evidence="12">F-type ATPases have 2 components, F(1) - the catalytic core - and F(0) - the membrane proton channel. F(1) has five subunits: alpha(3), beta(3), gamma(1), delta(1), epsilon(1). F(0) has four main subunits: a(1), b(2) and c(10-14). The alpha and beta chains form an alternating ring which encloses part of the gamma chain. F(1) is attached to F(0) by a central stalk formed by the gamma and epsilon chains, while a peripheral stalk is formed by the delta and b chains.</text>
</comment>
<keyword evidence="18" id="KW-1185">Reference proteome</keyword>
<evidence type="ECO:0000256" key="6">
    <source>
        <dbReference type="ARBA" id="ARBA00022989"/>
    </source>
</evidence>
<accession>F5YCF8</accession>
<name>F5YCF8_LEAAZ</name>
<evidence type="ECO:0000256" key="8">
    <source>
        <dbReference type="ARBA" id="ARBA00023136"/>
    </source>
</evidence>
<dbReference type="HAMAP" id="MF_01398">
    <property type="entry name" value="ATP_synth_b_bprime"/>
    <property type="match status" value="1"/>
</dbReference>
<evidence type="ECO:0000256" key="16">
    <source>
        <dbReference type="SAM" id="Coils"/>
    </source>
</evidence>
<evidence type="ECO:0000256" key="5">
    <source>
        <dbReference type="ARBA" id="ARBA00022781"/>
    </source>
</evidence>
<protein>
    <recommendedName>
        <fullName evidence="14">ATP synthase subunit b</fullName>
    </recommendedName>
    <alternativeName>
        <fullName evidence="14">ATP synthase F(0) sector subunit b</fullName>
    </alternativeName>
    <alternativeName>
        <fullName evidence="14">ATPase subunit I</fullName>
    </alternativeName>
    <alternativeName>
        <fullName evidence="14">F-type ATPase subunit b</fullName>
        <shortName evidence="14">F-ATPase subunit b</shortName>
    </alternativeName>
</protein>
<evidence type="ECO:0000313" key="17">
    <source>
        <dbReference type="EMBL" id="AEF82567.1"/>
    </source>
</evidence>
<evidence type="ECO:0000256" key="13">
    <source>
        <dbReference type="ARBA" id="ARBA00037847"/>
    </source>
</evidence>
<dbReference type="GO" id="GO:0012505">
    <property type="term" value="C:endomembrane system"/>
    <property type="evidence" value="ECO:0007669"/>
    <property type="project" value="UniProtKB-SubCell"/>
</dbReference>
<sequence length="169" mass="18436">MIAFSLSTFLITIVNVGVLFFVLRAVLFKPVTKFMEDRSAKIADALAQSEKERNQAKALLAQYEGQLKSAESEAVAIIRAAKENAQIEADRIIAEGRLSAENILGNAKKQIEAEQRAALAEFRKEAAELVTLAAGGLVKREFKADDNKQYAEMLLKEAAAGLPSRIGKN</sequence>
<dbReference type="NCBIfam" id="TIGR01144">
    <property type="entry name" value="ATP_synt_b"/>
    <property type="match status" value="1"/>
</dbReference>
<proteinExistence type="inferred from homology"/>
<dbReference type="EMBL" id="CP001841">
    <property type="protein sequence ID" value="AEF82567.1"/>
    <property type="molecule type" value="Genomic_DNA"/>
</dbReference>
<dbReference type="Proteomes" id="UP000009222">
    <property type="component" value="Chromosome"/>
</dbReference>
<dbReference type="HOGENOM" id="CLU_079215_4_0_12"/>
<comment type="subunit">
    <text evidence="14">F-type ATPases have 2 components, F(1) - the catalytic core - and F(0) - the membrane proton channel. F(1) has five subunits: alpha(3), beta(3), gamma(1), delta(1), epsilon(1). F(0) has three main subunits: a(1), b(2) and c(10-14). The alpha and beta chains form an alternating ring which encloses part of the gamma chain. F(1) is attached to F(0) by a central stalk formed by the gamma and epsilon chains, while a peripheral stalk is formed by the delta and b chains.</text>
</comment>
<dbReference type="PANTHER" id="PTHR33445:SF2">
    <property type="entry name" value="ATP SYNTHASE SUBUNIT B', CHLOROPLASTIC"/>
    <property type="match status" value="1"/>
</dbReference>
<dbReference type="InterPro" id="IPR050059">
    <property type="entry name" value="ATP_synthase_B_chain"/>
</dbReference>
<comment type="function">
    <text evidence="10 14">F(1)F(0) ATP synthase produces ATP from ADP in the presence of a proton or sodium gradient. F-type ATPases consist of two structural domains, F(1) containing the extramembraneous catalytic core and F(0) containing the membrane proton channel, linked together by a central stalk and a peripheral stalk. During catalysis, ATP synthesis in the catalytic domain of F(1) is coupled via a rotary mechanism of the central stalk subunits to proton translocation.</text>
</comment>
<evidence type="ECO:0000256" key="3">
    <source>
        <dbReference type="ARBA" id="ARBA00022547"/>
    </source>
</evidence>
<dbReference type="InterPro" id="IPR005864">
    <property type="entry name" value="ATP_synth_F0_bsu_bac"/>
</dbReference>
<dbReference type="SUPFAM" id="SSF81573">
    <property type="entry name" value="F1F0 ATP synthase subunit B, membrane domain"/>
    <property type="match status" value="1"/>
</dbReference>
<dbReference type="CDD" id="cd06503">
    <property type="entry name" value="ATP-synt_Fo_b"/>
    <property type="match status" value="1"/>
</dbReference>
<evidence type="ECO:0000256" key="14">
    <source>
        <dbReference type="HAMAP-Rule" id="MF_01398"/>
    </source>
</evidence>
<dbReference type="InterPro" id="IPR028987">
    <property type="entry name" value="ATP_synth_B-like_membr_sf"/>
</dbReference>
<keyword evidence="8 14" id="KW-0472">Membrane</keyword>
<reference evidence="17 18" key="2">
    <citation type="journal article" date="2011" name="ISME J.">
        <title>RNA-seq reveals cooperative metabolic interactions between two termite-gut spirochete species in co-culture.</title>
        <authorList>
            <person name="Rosenthal A.Z."/>
            <person name="Matson E.G."/>
            <person name="Eldar A."/>
            <person name="Leadbetter J.R."/>
        </authorList>
    </citation>
    <scope>NUCLEOTIDE SEQUENCE [LARGE SCALE GENOMIC DNA]</scope>
    <source>
        <strain evidence="18">ATCC BAA-888 / DSM 13862 / ZAS-9</strain>
    </source>
</reference>
<dbReference type="InterPro" id="IPR002146">
    <property type="entry name" value="ATP_synth_b/b'su_bac/chlpt"/>
</dbReference>
<organism evidence="17 18">
    <name type="scientific">Leadbettera azotonutricia (strain ATCC BAA-888 / DSM 13862 / ZAS-9)</name>
    <name type="common">Treponema azotonutricium</name>
    <dbReference type="NCBI Taxonomy" id="545695"/>
    <lineage>
        <taxon>Bacteria</taxon>
        <taxon>Pseudomonadati</taxon>
        <taxon>Spirochaetota</taxon>
        <taxon>Spirochaetia</taxon>
        <taxon>Spirochaetales</taxon>
        <taxon>Breznakiellaceae</taxon>
        <taxon>Leadbettera</taxon>
    </lineage>
</organism>
<dbReference type="STRING" id="545695.TREAZ_2852"/>
<evidence type="ECO:0000256" key="7">
    <source>
        <dbReference type="ARBA" id="ARBA00023065"/>
    </source>
</evidence>
<evidence type="ECO:0000256" key="11">
    <source>
        <dbReference type="ARBA" id="ARBA00025614"/>
    </source>
</evidence>
<keyword evidence="9 14" id="KW-0066">ATP synthesis</keyword>
<keyword evidence="14" id="KW-0997">Cell inner membrane</keyword>
<feature type="coiled-coil region" evidence="16">
    <location>
        <begin position="42"/>
        <end position="80"/>
    </location>
</feature>
<comment type="function">
    <text evidence="11">Component of the F(0) channel, it forms part of the peripheral stalk, linking F(1) to F(0). The b'-subunit is a diverged and duplicated form of b found in plants and photosynthetic bacteria.</text>
</comment>
<comment type="similarity">
    <text evidence="1 14 15">Belongs to the ATPase B chain family.</text>
</comment>
<dbReference type="Pfam" id="PF00430">
    <property type="entry name" value="ATP-synt_B"/>
    <property type="match status" value="1"/>
</dbReference>
<dbReference type="AlphaFoldDB" id="F5YCF8"/>
<evidence type="ECO:0000256" key="4">
    <source>
        <dbReference type="ARBA" id="ARBA00022692"/>
    </source>
</evidence>
<evidence type="ECO:0000256" key="15">
    <source>
        <dbReference type="RuleBase" id="RU003848"/>
    </source>
</evidence>
<evidence type="ECO:0000256" key="12">
    <source>
        <dbReference type="ARBA" id="ARBA00026054"/>
    </source>
</evidence>
<evidence type="ECO:0000256" key="2">
    <source>
        <dbReference type="ARBA" id="ARBA00022448"/>
    </source>
</evidence>
<dbReference type="OrthoDB" id="9795863at2"/>
<keyword evidence="6 14" id="KW-1133">Transmembrane helix</keyword>
<dbReference type="GO" id="GO:0045259">
    <property type="term" value="C:proton-transporting ATP synthase complex"/>
    <property type="evidence" value="ECO:0007669"/>
    <property type="project" value="UniProtKB-KW"/>
</dbReference>
<dbReference type="GO" id="GO:0046933">
    <property type="term" value="F:proton-transporting ATP synthase activity, rotational mechanism"/>
    <property type="evidence" value="ECO:0007669"/>
    <property type="project" value="UniProtKB-UniRule"/>
</dbReference>
<dbReference type="GO" id="GO:0005886">
    <property type="term" value="C:plasma membrane"/>
    <property type="evidence" value="ECO:0007669"/>
    <property type="project" value="UniProtKB-SubCell"/>
</dbReference>
<dbReference type="eggNOG" id="COG0711">
    <property type="taxonomic scope" value="Bacteria"/>
</dbReference>
<keyword evidence="3 14" id="KW-0138">CF(0)</keyword>
<keyword evidence="14" id="KW-1003">Cell membrane</keyword>
<keyword evidence="16" id="KW-0175">Coiled coil</keyword>
<dbReference type="GO" id="GO:0046961">
    <property type="term" value="F:proton-transporting ATPase activity, rotational mechanism"/>
    <property type="evidence" value="ECO:0007669"/>
    <property type="project" value="TreeGrafter"/>
</dbReference>
<feature type="transmembrane region" description="Helical" evidence="14">
    <location>
        <begin position="6"/>
        <end position="28"/>
    </location>
</feature>
<reference evidence="18" key="1">
    <citation type="submission" date="2009-12" db="EMBL/GenBank/DDBJ databases">
        <title>Complete sequence of Treponema azotonutricium strain ZAS-9.</title>
        <authorList>
            <person name="Tetu S.G."/>
            <person name="Matson E."/>
            <person name="Ren Q."/>
            <person name="Seshadri R."/>
            <person name="Elbourne L."/>
            <person name="Hassan K.A."/>
            <person name="Durkin A."/>
            <person name="Radune D."/>
            <person name="Mohamoud Y."/>
            <person name="Shay R."/>
            <person name="Jin S."/>
            <person name="Zhang X."/>
            <person name="Lucey K."/>
            <person name="Ballor N.R."/>
            <person name="Ottesen E."/>
            <person name="Rosenthal R."/>
            <person name="Allen A."/>
            <person name="Leadbetter J.R."/>
            <person name="Paulsen I.T."/>
        </authorList>
    </citation>
    <scope>NUCLEOTIDE SEQUENCE [LARGE SCALE GENOMIC DNA]</scope>
    <source>
        <strain evidence="18">ATCC BAA-888 / DSM 13862 / ZAS-9</strain>
    </source>
</reference>
<dbReference type="KEGG" id="taz:TREAZ_2852"/>
<evidence type="ECO:0000256" key="9">
    <source>
        <dbReference type="ARBA" id="ARBA00023310"/>
    </source>
</evidence>
<gene>
    <name evidence="14" type="primary">atpF</name>
    <name evidence="17" type="ordered locus">TREAZ_2852</name>
</gene>
<dbReference type="InParanoid" id="F5YCF8"/>
<keyword evidence="5 14" id="KW-0375">Hydrogen ion transport</keyword>
<keyword evidence="4 14" id="KW-0812">Transmembrane</keyword>
<evidence type="ECO:0000313" key="18">
    <source>
        <dbReference type="Proteomes" id="UP000009222"/>
    </source>
</evidence>
<keyword evidence="2 14" id="KW-0813">Transport</keyword>
<dbReference type="PANTHER" id="PTHR33445">
    <property type="entry name" value="ATP SYNTHASE SUBUNIT B', CHLOROPLASTIC"/>
    <property type="match status" value="1"/>
</dbReference>
<keyword evidence="7 14" id="KW-0406">Ion transport</keyword>
<dbReference type="RefSeq" id="WP_015712686.1">
    <property type="nucleotide sequence ID" value="NC_015577.1"/>
</dbReference>
<comment type="subcellular location">
    <subcellularLocation>
        <location evidence="14">Cell inner membrane</location>
        <topology evidence="14">Single-pass membrane protein</topology>
    </subcellularLocation>
    <subcellularLocation>
        <location evidence="13">Endomembrane system</location>
        <topology evidence="13">Single-pass membrane protein</topology>
    </subcellularLocation>
</comment>